<dbReference type="Pfam" id="PF14803">
    <property type="entry name" value="Zn_ribbon_Nudix"/>
    <property type="match status" value="1"/>
</dbReference>
<dbReference type="GO" id="GO:0016787">
    <property type="term" value="F:hydrolase activity"/>
    <property type="evidence" value="ECO:0007669"/>
    <property type="project" value="UniProtKB-KW"/>
</dbReference>
<feature type="chain" id="PRO_5030557905" description="Nudix hydrolase domain-containing protein" evidence="2">
    <location>
        <begin position="23"/>
        <end position="262"/>
    </location>
</feature>
<keyword evidence="1" id="KW-0378">Hydrolase</keyword>
<sequence length="262" mass="29075">MTSCSFLLIGVTFLSSILNTSAAFAVPSSSKLKPWTANTAPTSHDKHHSSKSQLYLANPNQPAYCEKCGTKTIIRQPPNDERERACCPDPSCGFVSYQNPKIVVGAICTTRDNQKVLLCKRAIEPCAGKWGYPQGFLELNETTRQGAARETLEEAGASFDPAKAKLMAVYNLAGYQVQTIYFVELEDEVVDAGMESSEVGFYKWKDVPWEDLAFPTVEWALLHAKDHVIPLISNDDADDSNIIVQERTKYVDEDGQWQVKEG</sequence>
<feature type="signal peptide" evidence="2">
    <location>
        <begin position="1"/>
        <end position="22"/>
    </location>
</feature>
<organism evidence="4">
    <name type="scientific">Ditylum brightwellii</name>
    <dbReference type="NCBI Taxonomy" id="49249"/>
    <lineage>
        <taxon>Eukaryota</taxon>
        <taxon>Sar</taxon>
        <taxon>Stramenopiles</taxon>
        <taxon>Ochrophyta</taxon>
        <taxon>Bacillariophyta</taxon>
        <taxon>Mediophyceae</taxon>
        <taxon>Lithodesmiophycidae</taxon>
        <taxon>Lithodesmiales</taxon>
        <taxon>Lithodesmiaceae</taxon>
        <taxon>Ditylum</taxon>
    </lineage>
</organism>
<dbReference type="SUPFAM" id="SSF55811">
    <property type="entry name" value="Nudix"/>
    <property type="match status" value="1"/>
</dbReference>
<dbReference type="InterPro" id="IPR020084">
    <property type="entry name" value="NUDIX_hydrolase_CS"/>
</dbReference>
<dbReference type="InterPro" id="IPR015797">
    <property type="entry name" value="NUDIX_hydrolase-like_dom_sf"/>
</dbReference>
<evidence type="ECO:0000259" key="3">
    <source>
        <dbReference type="PROSITE" id="PS51462"/>
    </source>
</evidence>
<reference evidence="4" key="1">
    <citation type="submission" date="2021-01" db="EMBL/GenBank/DDBJ databases">
        <authorList>
            <person name="Corre E."/>
            <person name="Pelletier E."/>
            <person name="Niang G."/>
            <person name="Scheremetjew M."/>
            <person name="Finn R."/>
            <person name="Kale V."/>
            <person name="Holt S."/>
            <person name="Cochrane G."/>
            <person name="Meng A."/>
            <person name="Brown T."/>
            <person name="Cohen L."/>
        </authorList>
    </citation>
    <scope>NUCLEOTIDE SEQUENCE</scope>
    <source>
        <strain evidence="4">GSO104</strain>
    </source>
</reference>
<feature type="domain" description="Nudix hydrolase" evidence="3">
    <location>
        <begin position="99"/>
        <end position="235"/>
    </location>
</feature>
<gene>
    <name evidence="4" type="ORF">DBRI00130_LOCUS33082</name>
</gene>
<dbReference type="PROSITE" id="PS51462">
    <property type="entry name" value="NUDIX"/>
    <property type="match status" value="1"/>
</dbReference>
<dbReference type="PANTHER" id="PTHR43222">
    <property type="entry name" value="NUDIX HYDROLASE 23"/>
    <property type="match status" value="1"/>
</dbReference>
<protein>
    <recommendedName>
        <fullName evidence="3">Nudix hydrolase domain-containing protein</fullName>
    </recommendedName>
</protein>
<dbReference type="InterPro" id="IPR029401">
    <property type="entry name" value="Nudix_N"/>
</dbReference>
<dbReference type="PROSITE" id="PS00893">
    <property type="entry name" value="NUDIX_BOX"/>
    <property type="match status" value="1"/>
</dbReference>
<evidence type="ECO:0000256" key="1">
    <source>
        <dbReference type="ARBA" id="ARBA00022801"/>
    </source>
</evidence>
<name>A0A7S4SCP6_9STRA</name>
<proteinExistence type="predicted"/>
<keyword evidence="2" id="KW-0732">Signal</keyword>
<evidence type="ECO:0000256" key="2">
    <source>
        <dbReference type="SAM" id="SignalP"/>
    </source>
</evidence>
<dbReference type="EMBL" id="HBNS01042545">
    <property type="protein sequence ID" value="CAE4641650.1"/>
    <property type="molecule type" value="Transcribed_RNA"/>
</dbReference>
<dbReference type="Gene3D" id="2.20.70.10">
    <property type="match status" value="1"/>
</dbReference>
<evidence type="ECO:0000313" key="4">
    <source>
        <dbReference type="EMBL" id="CAE4641650.1"/>
    </source>
</evidence>
<dbReference type="InterPro" id="IPR000086">
    <property type="entry name" value="NUDIX_hydrolase_dom"/>
</dbReference>
<dbReference type="Pfam" id="PF00293">
    <property type="entry name" value="NUDIX"/>
    <property type="match status" value="1"/>
</dbReference>
<dbReference type="Gene3D" id="3.90.79.10">
    <property type="entry name" value="Nucleoside Triphosphate Pyrophosphohydrolase"/>
    <property type="match status" value="1"/>
</dbReference>
<accession>A0A7S4SCP6</accession>
<dbReference type="AlphaFoldDB" id="A0A7S4SCP6"/>
<dbReference type="PANTHER" id="PTHR43222:SF2">
    <property type="entry name" value="NUDIX HYDROLASE 23, CHLOROPLASTIC"/>
    <property type="match status" value="1"/>
</dbReference>